<evidence type="ECO:0000313" key="2">
    <source>
        <dbReference type="Proteomes" id="UP000269352"/>
    </source>
</evidence>
<dbReference type="Proteomes" id="UP000269352">
    <property type="component" value="Unassembled WGS sequence"/>
</dbReference>
<organism evidence="1 2">
    <name type="scientific">Termititenax aidoneus</name>
    <dbReference type="NCBI Taxonomy" id="2218524"/>
    <lineage>
        <taxon>Bacteria</taxon>
        <taxon>Bacillati</taxon>
        <taxon>Candidatus Margulisiibacteriota</taxon>
        <taxon>Candidatus Termititenacia</taxon>
        <taxon>Candidatus Termititenacales</taxon>
        <taxon>Candidatus Termititenacaceae</taxon>
        <taxon>Candidatus Termititenax</taxon>
    </lineage>
</organism>
<proteinExistence type="predicted"/>
<evidence type="ECO:0008006" key="3">
    <source>
        <dbReference type="Google" id="ProtNLM"/>
    </source>
</evidence>
<name>A0A388TE00_TERA1</name>
<reference evidence="1 2" key="1">
    <citation type="journal article" date="2019" name="ISME J.">
        <title>Genome analyses of uncultured TG2/ZB3 bacteria in 'Margulisbacteria' specifically attached to ectosymbiotic spirochetes of protists in the termite gut.</title>
        <authorList>
            <person name="Utami Y.D."/>
            <person name="Kuwahara H."/>
            <person name="Igai K."/>
            <person name="Murakami T."/>
            <person name="Sugaya K."/>
            <person name="Morikawa T."/>
            <person name="Nagura Y."/>
            <person name="Yuki M."/>
            <person name="Deevong P."/>
            <person name="Inoue T."/>
            <person name="Kihara K."/>
            <person name="Lo N."/>
            <person name="Yamada A."/>
            <person name="Ohkuma M."/>
            <person name="Hongoh Y."/>
        </authorList>
    </citation>
    <scope>NUCLEOTIDE SEQUENCE [LARGE SCALE GENOMIC DNA]</scope>
    <source>
        <strain evidence="1">NkOx7-01</strain>
    </source>
</reference>
<dbReference type="AlphaFoldDB" id="A0A388TE00"/>
<comment type="caution">
    <text evidence="1">The sequence shown here is derived from an EMBL/GenBank/DDBJ whole genome shotgun (WGS) entry which is preliminary data.</text>
</comment>
<evidence type="ECO:0000313" key="1">
    <source>
        <dbReference type="EMBL" id="GBR74824.1"/>
    </source>
</evidence>
<keyword evidence="2" id="KW-1185">Reference proteome</keyword>
<protein>
    <recommendedName>
        <fullName evidence="3">Phage tail protein</fullName>
    </recommendedName>
</protein>
<gene>
    <name evidence="1" type="ORF">NO1_1932</name>
</gene>
<dbReference type="EMBL" id="BGZN01000091">
    <property type="protein sequence ID" value="GBR74824.1"/>
    <property type="molecule type" value="Genomic_DNA"/>
</dbReference>
<accession>A0A388TE00</accession>
<sequence length="150" mass="15961">MGSVSLTGKDSIILDGRPIVDVGDGDVANLEFPNDIVAVKTGKNGNSIYAFNATGNMSTLTLRVLVGSADDKWLNSRFYEYKNDPPAFITFDASFVKRAGDGKGNIAPITYTMSGGIITRLPAAKENAEGDTEQAVAVYTISFTNADRSL</sequence>